<sequence length="242" mass="27187">MSDADLKPAESSPKRIRFRIWHLLLITAILAACFARLTDFIPFRVEREGLVIIVDEPTYLASVGHLPVEKQPDESVFRHVAFSNKLETCELRITPPEVIDSVLALDQPKSIMAARQPVDFRWPSGGLKIAYRWAKPSTESGAEYADVSSDSTGQSTGRAFGGNVSGWDQSRKTWGKLSLSLQFTMFHDMTEFVETGSTIVTDSHRFRGKLYYKGPSLDEDLVWVSPVHDGKRVLFVLRNANK</sequence>
<dbReference type="RefSeq" id="WP_146401358.1">
    <property type="nucleotide sequence ID" value="NZ_SJPQ01000003.1"/>
</dbReference>
<proteinExistence type="predicted"/>
<dbReference type="EMBL" id="SJPQ01000003">
    <property type="protein sequence ID" value="TWT87319.1"/>
    <property type="molecule type" value="Genomic_DNA"/>
</dbReference>
<feature type="transmembrane region" description="Helical" evidence="1">
    <location>
        <begin position="20"/>
        <end position="37"/>
    </location>
</feature>
<name>A0A5C5ZIZ4_9BACT</name>
<organism evidence="2 3">
    <name type="scientific">Pseudobythopirellula maris</name>
    <dbReference type="NCBI Taxonomy" id="2527991"/>
    <lineage>
        <taxon>Bacteria</taxon>
        <taxon>Pseudomonadati</taxon>
        <taxon>Planctomycetota</taxon>
        <taxon>Planctomycetia</taxon>
        <taxon>Pirellulales</taxon>
        <taxon>Lacipirellulaceae</taxon>
        <taxon>Pseudobythopirellula</taxon>
    </lineage>
</organism>
<keyword evidence="1" id="KW-0472">Membrane</keyword>
<dbReference type="PROSITE" id="PS51257">
    <property type="entry name" value="PROKAR_LIPOPROTEIN"/>
    <property type="match status" value="1"/>
</dbReference>
<evidence type="ECO:0000313" key="3">
    <source>
        <dbReference type="Proteomes" id="UP000315440"/>
    </source>
</evidence>
<dbReference type="AlphaFoldDB" id="A0A5C5ZIZ4"/>
<keyword evidence="1" id="KW-1133">Transmembrane helix</keyword>
<evidence type="ECO:0000313" key="2">
    <source>
        <dbReference type="EMBL" id="TWT87319.1"/>
    </source>
</evidence>
<protein>
    <submittedName>
        <fullName evidence="2">Uncharacterized protein</fullName>
    </submittedName>
</protein>
<dbReference type="Proteomes" id="UP000315440">
    <property type="component" value="Unassembled WGS sequence"/>
</dbReference>
<gene>
    <name evidence="2" type="ORF">Mal64_28570</name>
</gene>
<evidence type="ECO:0000256" key="1">
    <source>
        <dbReference type="SAM" id="Phobius"/>
    </source>
</evidence>
<reference evidence="2 3" key="1">
    <citation type="submission" date="2019-02" db="EMBL/GenBank/DDBJ databases">
        <title>Deep-cultivation of Planctomycetes and their phenomic and genomic characterization uncovers novel biology.</title>
        <authorList>
            <person name="Wiegand S."/>
            <person name="Jogler M."/>
            <person name="Boedeker C."/>
            <person name="Pinto D."/>
            <person name="Vollmers J."/>
            <person name="Rivas-Marin E."/>
            <person name="Kohn T."/>
            <person name="Peeters S.H."/>
            <person name="Heuer A."/>
            <person name="Rast P."/>
            <person name="Oberbeckmann S."/>
            <person name="Bunk B."/>
            <person name="Jeske O."/>
            <person name="Meyerdierks A."/>
            <person name="Storesund J.E."/>
            <person name="Kallscheuer N."/>
            <person name="Luecker S."/>
            <person name="Lage O.M."/>
            <person name="Pohl T."/>
            <person name="Merkel B.J."/>
            <person name="Hornburger P."/>
            <person name="Mueller R.-W."/>
            <person name="Bruemmer F."/>
            <person name="Labrenz M."/>
            <person name="Spormann A.M."/>
            <person name="Op Den Camp H."/>
            <person name="Overmann J."/>
            <person name="Amann R."/>
            <person name="Jetten M.S.M."/>
            <person name="Mascher T."/>
            <person name="Medema M.H."/>
            <person name="Devos D.P."/>
            <person name="Kaster A.-K."/>
            <person name="Ovreas L."/>
            <person name="Rohde M."/>
            <person name="Galperin M.Y."/>
            <person name="Jogler C."/>
        </authorList>
    </citation>
    <scope>NUCLEOTIDE SEQUENCE [LARGE SCALE GENOMIC DNA]</scope>
    <source>
        <strain evidence="2 3">Mal64</strain>
    </source>
</reference>
<accession>A0A5C5ZIZ4</accession>
<keyword evidence="3" id="KW-1185">Reference proteome</keyword>
<comment type="caution">
    <text evidence="2">The sequence shown here is derived from an EMBL/GenBank/DDBJ whole genome shotgun (WGS) entry which is preliminary data.</text>
</comment>
<keyword evidence="1" id="KW-0812">Transmembrane</keyword>